<accession>A0A450S2W7</accession>
<dbReference type="EMBL" id="CAADFL010000040">
    <property type="protein sequence ID" value="VFK07438.1"/>
    <property type="molecule type" value="Genomic_DNA"/>
</dbReference>
<dbReference type="EMBL" id="CAADFA010000032">
    <property type="protein sequence ID" value="VFJ45984.1"/>
    <property type="molecule type" value="Genomic_DNA"/>
</dbReference>
<gene>
    <name evidence="1" type="ORF">BECKFM1743A_GA0114220_1002919</name>
    <name evidence="3" type="ORF">BECKFM1743B_GA0114221_1004019</name>
    <name evidence="2" type="ORF">BECKFM1743C_GA0114222_1003219</name>
</gene>
<dbReference type="EMBL" id="CAADEZ010000029">
    <property type="protein sequence ID" value="VFJ45804.1"/>
    <property type="molecule type" value="Genomic_DNA"/>
</dbReference>
<reference evidence="2" key="1">
    <citation type="submission" date="2019-02" db="EMBL/GenBank/DDBJ databases">
        <authorList>
            <person name="Gruber-Vodicka R. H."/>
            <person name="Seah K. B. B."/>
        </authorList>
    </citation>
    <scope>NUCLEOTIDE SEQUENCE</scope>
    <source>
        <strain evidence="1">BECK_BZ163</strain>
        <strain evidence="3">BECK_BZ164</strain>
        <strain evidence="2">BECK_BZ165</strain>
    </source>
</reference>
<proteinExistence type="predicted"/>
<organism evidence="2">
    <name type="scientific">Candidatus Kentrum sp. FM</name>
    <dbReference type="NCBI Taxonomy" id="2126340"/>
    <lineage>
        <taxon>Bacteria</taxon>
        <taxon>Pseudomonadati</taxon>
        <taxon>Pseudomonadota</taxon>
        <taxon>Gammaproteobacteria</taxon>
        <taxon>Candidatus Kentrum</taxon>
    </lineage>
</organism>
<name>A0A450S2W7_9GAMM</name>
<sequence>MPKPTPYQPWREALTYHACPLCGAIWSDYQRKENILTTVRAAFEVGDPWCGWEATSETSGGVVGFTELNELYVCMPGTSLADVVRDFLQAEHDAAQGDDSGRIVSSIGKIKILEEPVP</sequence>
<evidence type="ECO:0000313" key="2">
    <source>
        <dbReference type="EMBL" id="VFJ45984.1"/>
    </source>
</evidence>
<evidence type="ECO:0000313" key="3">
    <source>
        <dbReference type="EMBL" id="VFK07438.1"/>
    </source>
</evidence>
<protein>
    <submittedName>
        <fullName evidence="2">Phage terminase large subunit (GpA)</fullName>
    </submittedName>
</protein>
<evidence type="ECO:0000313" key="1">
    <source>
        <dbReference type="EMBL" id="VFJ45804.1"/>
    </source>
</evidence>
<dbReference type="AlphaFoldDB" id="A0A450S2W7"/>